<name>A0ABP9HFS3_9FLAO</name>
<reference evidence="3" key="1">
    <citation type="journal article" date="2019" name="Int. J. Syst. Evol. Microbiol.">
        <title>The Global Catalogue of Microorganisms (GCM) 10K type strain sequencing project: providing services to taxonomists for standard genome sequencing and annotation.</title>
        <authorList>
            <consortium name="The Broad Institute Genomics Platform"/>
            <consortium name="The Broad Institute Genome Sequencing Center for Infectious Disease"/>
            <person name="Wu L."/>
            <person name="Ma J."/>
        </authorList>
    </citation>
    <scope>NUCLEOTIDE SEQUENCE [LARGE SCALE GENOMIC DNA]</scope>
    <source>
        <strain evidence="3">JCM 18287</strain>
    </source>
</reference>
<feature type="transmembrane region" description="Helical" evidence="1">
    <location>
        <begin position="7"/>
        <end position="27"/>
    </location>
</feature>
<keyword evidence="1" id="KW-0472">Membrane</keyword>
<comment type="caution">
    <text evidence="2">The sequence shown here is derived from an EMBL/GenBank/DDBJ whole genome shotgun (WGS) entry which is preliminary data.</text>
</comment>
<protein>
    <submittedName>
        <fullName evidence="2">Uncharacterized protein</fullName>
    </submittedName>
</protein>
<evidence type="ECO:0000313" key="3">
    <source>
        <dbReference type="Proteomes" id="UP001501692"/>
    </source>
</evidence>
<evidence type="ECO:0000313" key="2">
    <source>
        <dbReference type="EMBL" id="GAA4969887.1"/>
    </source>
</evidence>
<proteinExistence type="predicted"/>
<organism evidence="2 3">
    <name type="scientific">Algibacter aquimarinus</name>
    <dbReference type="NCBI Taxonomy" id="1136748"/>
    <lineage>
        <taxon>Bacteria</taxon>
        <taxon>Pseudomonadati</taxon>
        <taxon>Bacteroidota</taxon>
        <taxon>Flavobacteriia</taxon>
        <taxon>Flavobacteriales</taxon>
        <taxon>Flavobacteriaceae</taxon>
        <taxon>Algibacter</taxon>
    </lineage>
</organism>
<sequence length="62" mass="7286">MSKNKFRYILIVIFSILLILQLLNYDYTSDFEWISALNLLTPILMIFAMILSINDSKKQGKE</sequence>
<accession>A0ABP9HFS3</accession>
<feature type="transmembrane region" description="Helical" evidence="1">
    <location>
        <begin position="33"/>
        <end position="53"/>
    </location>
</feature>
<keyword evidence="3" id="KW-1185">Reference proteome</keyword>
<gene>
    <name evidence="2" type="ORF">GCM10023315_19570</name>
</gene>
<dbReference type="Proteomes" id="UP001501692">
    <property type="component" value="Unassembled WGS sequence"/>
</dbReference>
<dbReference type="EMBL" id="BAABJK010000006">
    <property type="protein sequence ID" value="GAA4969887.1"/>
    <property type="molecule type" value="Genomic_DNA"/>
</dbReference>
<evidence type="ECO:0000256" key="1">
    <source>
        <dbReference type="SAM" id="Phobius"/>
    </source>
</evidence>
<keyword evidence="1" id="KW-0812">Transmembrane</keyword>
<keyword evidence="1" id="KW-1133">Transmembrane helix</keyword>